<evidence type="ECO:0000256" key="3">
    <source>
        <dbReference type="ARBA" id="ARBA00023274"/>
    </source>
</evidence>
<dbReference type="Gene3D" id="3.30.1360.210">
    <property type="match status" value="1"/>
</dbReference>
<dbReference type="PANTHER" id="PTHR10064:SF0">
    <property type="entry name" value="FI24544P1-RELATED"/>
    <property type="match status" value="1"/>
</dbReference>
<dbReference type="GO" id="GO:0003723">
    <property type="term" value="F:RNA binding"/>
    <property type="evidence" value="ECO:0007669"/>
    <property type="project" value="TreeGrafter"/>
</dbReference>
<dbReference type="InterPro" id="IPR038526">
    <property type="entry name" value="Ribosomal_eL22_sf"/>
</dbReference>
<dbReference type="AlphaFoldDB" id="A0A7S1A419"/>
<dbReference type="EMBL" id="HBFQ01022056">
    <property type="protein sequence ID" value="CAD8841124.1"/>
    <property type="molecule type" value="Transcribed_RNA"/>
</dbReference>
<gene>
    <name evidence="6" type="ORF">NSCI0253_LOCUS15472</name>
</gene>
<evidence type="ECO:0000313" key="6">
    <source>
        <dbReference type="EMBL" id="CAD8841124.1"/>
    </source>
</evidence>
<dbReference type="Pfam" id="PF01776">
    <property type="entry name" value="Ribosomal_L22e"/>
    <property type="match status" value="1"/>
</dbReference>
<reference evidence="6" key="1">
    <citation type="submission" date="2021-01" db="EMBL/GenBank/DDBJ databases">
        <authorList>
            <person name="Corre E."/>
            <person name="Pelletier E."/>
            <person name="Niang G."/>
            <person name="Scheremetjew M."/>
            <person name="Finn R."/>
            <person name="Kale V."/>
            <person name="Holt S."/>
            <person name="Cochrane G."/>
            <person name="Meng A."/>
            <person name="Brown T."/>
            <person name="Cohen L."/>
        </authorList>
    </citation>
    <scope>NUCLEOTIDE SEQUENCE</scope>
</reference>
<name>A0A7S1A419_NOCSC</name>
<evidence type="ECO:0000256" key="4">
    <source>
        <dbReference type="ARBA" id="ARBA00040613"/>
    </source>
</evidence>
<dbReference type="FunFam" id="3.30.1360.210:FF:000002">
    <property type="entry name" value="60S ribosomal protein L22-2"/>
    <property type="match status" value="1"/>
</dbReference>
<dbReference type="GO" id="GO:1990904">
    <property type="term" value="C:ribonucleoprotein complex"/>
    <property type="evidence" value="ECO:0007669"/>
    <property type="project" value="UniProtKB-KW"/>
</dbReference>
<dbReference type="GO" id="GO:0005840">
    <property type="term" value="C:ribosome"/>
    <property type="evidence" value="ECO:0007669"/>
    <property type="project" value="UniProtKB-KW"/>
</dbReference>
<protein>
    <recommendedName>
        <fullName evidence="4">Large ribosomal subunit protein eL22</fullName>
    </recommendedName>
    <alternativeName>
        <fullName evidence="5">60S ribosomal protein L22</fullName>
    </alternativeName>
</protein>
<evidence type="ECO:0000256" key="2">
    <source>
        <dbReference type="ARBA" id="ARBA00022980"/>
    </source>
</evidence>
<evidence type="ECO:0000256" key="5">
    <source>
        <dbReference type="ARBA" id="ARBA00041214"/>
    </source>
</evidence>
<dbReference type="GO" id="GO:0003735">
    <property type="term" value="F:structural constituent of ribosome"/>
    <property type="evidence" value="ECO:0007669"/>
    <property type="project" value="InterPro"/>
</dbReference>
<organism evidence="6">
    <name type="scientific">Noctiluca scintillans</name>
    <name type="common">Sea sparkle</name>
    <name type="synonym">Red tide dinoflagellate</name>
    <dbReference type="NCBI Taxonomy" id="2966"/>
    <lineage>
        <taxon>Eukaryota</taxon>
        <taxon>Sar</taxon>
        <taxon>Alveolata</taxon>
        <taxon>Dinophyceae</taxon>
        <taxon>Noctilucales</taxon>
        <taxon>Noctilucaceae</taxon>
        <taxon>Noctiluca</taxon>
    </lineage>
</organism>
<dbReference type="GO" id="GO:0002181">
    <property type="term" value="P:cytoplasmic translation"/>
    <property type="evidence" value="ECO:0007669"/>
    <property type="project" value="TreeGrafter"/>
</dbReference>
<dbReference type="PANTHER" id="PTHR10064">
    <property type="entry name" value="60S RIBOSOMAL PROTEIN L22"/>
    <property type="match status" value="1"/>
</dbReference>
<proteinExistence type="inferred from homology"/>
<dbReference type="InterPro" id="IPR002671">
    <property type="entry name" value="Ribosomal_eL22"/>
</dbReference>
<sequence>MVAPVIGRRVKKTAQKKKTFSFTIDCSKPVDDKIMEIGSFRDFLTDKIKVDGRPGMLGESIKVGAEKSKVTITSDIHLSKRYLKYLTKKYLKKHNVRDWLRVIASNKDRNVYELRYFNIADNEGEDEE</sequence>
<keyword evidence="3" id="KW-0687">Ribonucleoprotein</keyword>
<accession>A0A7S1A419</accession>
<comment type="similarity">
    <text evidence="1">Belongs to the eukaryotic ribosomal protein eL22 family.</text>
</comment>
<evidence type="ECO:0000256" key="1">
    <source>
        <dbReference type="ARBA" id="ARBA00007817"/>
    </source>
</evidence>
<keyword evidence="2" id="KW-0689">Ribosomal protein</keyword>